<dbReference type="CDD" id="cd00082">
    <property type="entry name" value="HisKA"/>
    <property type="match status" value="1"/>
</dbReference>
<dbReference type="EC" id="2.7.13.3" evidence="2"/>
<keyword evidence="4" id="KW-0808">Transferase</keyword>
<dbReference type="InterPro" id="IPR033425">
    <property type="entry name" value="MASE3"/>
</dbReference>
<keyword evidence="7" id="KW-1133">Transmembrane helix</keyword>
<evidence type="ECO:0000256" key="6">
    <source>
        <dbReference type="ARBA" id="ARBA00023012"/>
    </source>
</evidence>
<dbReference type="GO" id="GO:0016301">
    <property type="term" value="F:kinase activity"/>
    <property type="evidence" value="ECO:0007669"/>
    <property type="project" value="UniProtKB-KW"/>
</dbReference>
<feature type="transmembrane region" description="Helical" evidence="7">
    <location>
        <begin position="66"/>
        <end position="84"/>
    </location>
</feature>
<evidence type="ECO:0000256" key="5">
    <source>
        <dbReference type="ARBA" id="ARBA00022777"/>
    </source>
</evidence>
<dbReference type="Proteomes" id="UP000652755">
    <property type="component" value="Unassembled WGS sequence"/>
</dbReference>
<dbReference type="SMART" id="SM00387">
    <property type="entry name" value="HATPase_c"/>
    <property type="match status" value="1"/>
</dbReference>
<feature type="transmembrane region" description="Helical" evidence="7">
    <location>
        <begin position="12"/>
        <end position="28"/>
    </location>
</feature>
<dbReference type="InterPro" id="IPR050736">
    <property type="entry name" value="Sensor_HK_Regulatory"/>
</dbReference>
<evidence type="ECO:0000313" key="9">
    <source>
        <dbReference type="EMBL" id="MBC6112738.1"/>
    </source>
</evidence>
<dbReference type="InterPro" id="IPR036097">
    <property type="entry name" value="HisK_dim/P_sf"/>
</dbReference>
<evidence type="ECO:0000256" key="4">
    <source>
        <dbReference type="ARBA" id="ARBA00022679"/>
    </source>
</evidence>
<evidence type="ECO:0000256" key="2">
    <source>
        <dbReference type="ARBA" id="ARBA00012438"/>
    </source>
</evidence>
<dbReference type="RefSeq" id="WP_187073152.1">
    <property type="nucleotide sequence ID" value="NZ_JACRYL010000025.1"/>
</dbReference>
<keyword evidence="5 9" id="KW-0418">Kinase</keyword>
<feature type="transmembrane region" description="Helical" evidence="7">
    <location>
        <begin position="200"/>
        <end position="220"/>
    </location>
</feature>
<dbReference type="SMART" id="SM00388">
    <property type="entry name" value="HisKA"/>
    <property type="match status" value="1"/>
</dbReference>
<evidence type="ECO:0000256" key="7">
    <source>
        <dbReference type="SAM" id="Phobius"/>
    </source>
</evidence>
<feature type="transmembrane region" description="Helical" evidence="7">
    <location>
        <begin position="104"/>
        <end position="123"/>
    </location>
</feature>
<dbReference type="InterPro" id="IPR004358">
    <property type="entry name" value="Sig_transdc_His_kin-like_C"/>
</dbReference>
<evidence type="ECO:0000313" key="10">
    <source>
        <dbReference type="Proteomes" id="UP000652755"/>
    </source>
</evidence>
<dbReference type="PANTHER" id="PTHR43711">
    <property type="entry name" value="TWO-COMPONENT HISTIDINE KINASE"/>
    <property type="match status" value="1"/>
</dbReference>
<dbReference type="InterPro" id="IPR005467">
    <property type="entry name" value="His_kinase_dom"/>
</dbReference>
<evidence type="ECO:0000256" key="1">
    <source>
        <dbReference type="ARBA" id="ARBA00000085"/>
    </source>
</evidence>
<comment type="catalytic activity">
    <reaction evidence="1">
        <text>ATP + protein L-histidine = ADP + protein N-phospho-L-histidine.</text>
        <dbReference type="EC" id="2.7.13.3"/>
    </reaction>
</comment>
<dbReference type="Pfam" id="PF17159">
    <property type="entry name" value="MASE3"/>
    <property type="match status" value="1"/>
</dbReference>
<dbReference type="Gene3D" id="1.10.287.130">
    <property type="match status" value="1"/>
</dbReference>
<dbReference type="InterPro" id="IPR003661">
    <property type="entry name" value="HisK_dim/P_dom"/>
</dbReference>
<dbReference type="PRINTS" id="PR00344">
    <property type="entry name" value="BCTRLSENSOR"/>
</dbReference>
<dbReference type="InterPro" id="IPR036890">
    <property type="entry name" value="HATPase_C_sf"/>
</dbReference>
<keyword evidence="10" id="KW-1185">Reference proteome</keyword>
<evidence type="ECO:0000259" key="8">
    <source>
        <dbReference type="PROSITE" id="PS50109"/>
    </source>
</evidence>
<feature type="transmembrane region" description="Helical" evidence="7">
    <location>
        <begin position="170"/>
        <end position="188"/>
    </location>
</feature>
<dbReference type="PROSITE" id="PS50109">
    <property type="entry name" value="HIS_KIN"/>
    <property type="match status" value="1"/>
</dbReference>
<dbReference type="InterPro" id="IPR003594">
    <property type="entry name" value="HATPase_dom"/>
</dbReference>
<feature type="transmembrane region" description="Helical" evidence="7">
    <location>
        <begin position="34"/>
        <end position="54"/>
    </location>
</feature>
<feature type="domain" description="Histidine kinase" evidence="8">
    <location>
        <begin position="396"/>
        <end position="614"/>
    </location>
</feature>
<dbReference type="PANTHER" id="PTHR43711:SF31">
    <property type="entry name" value="HISTIDINE KINASE"/>
    <property type="match status" value="1"/>
</dbReference>
<comment type="caution">
    <text evidence="9">The sequence shown here is derived from an EMBL/GenBank/DDBJ whole genome shotgun (WGS) entry which is preliminary data.</text>
</comment>
<evidence type="ECO:0000256" key="3">
    <source>
        <dbReference type="ARBA" id="ARBA00022553"/>
    </source>
</evidence>
<dbReference type="Pfam" id="PF00512">
    <property type="entry name" value="HisKA"/>
    <property type="match status" value="1"/>
</dbReference>
<accession>A0ABR7KXK4</accession>
<sequence>MYRLRSLLRDNFRTLFVIVFLALVFFFSKQHGYILFHTLVELFSIVVAFAVFIVAWNSRNMQDNKYLHLVGISYIFIGALDLLHTLTYRGMNIIPVEGFLANQFWISTRFLEAVTLLIGFMLIERRKRVSTDLIFICYFFITGLIVFSILVWQIFPVCFVDGVGQTPFKVYAEYIVIAILILSAILLIKKRAHFSRAVYQLLLASIIFTILSECCFAVYVSNFGLVNELGHYGKLIAFALIYKANVETGFVKPTNLIFKNLKDNEEKYRTLAENLPGLVLRFDEGLECIYSNNIAAQKGEMHDGIPDLVFERGNGLEHLLSPKLILAKQTLVIQHASYHYGEGEAERSYSIQVIPEYGAGESGLTILVICQDITALQKSESQLKLLNQTKDKLFSVIAHDLKNPFTALLSYSELIAKNSERLDRGKIGDMAQRINSSAKQAYTLLENLLHWSRVQSGLLKAVPEVVRVSGLLADSCNVCEAQAQAKNIRLEVSSPPELTLFADYQMSATILRNLISNAIKFSFPGSDVRLFAEQINNYIRIAVVDKGTGIAREHKDSLLDLTNTFSSPGTAYEAGTGLGLVLCREFAELNGGHIYLESEMGVGTSFFLVLPCPR</sequence>
<proteinExistence type="predicted"/>
<dbReference type="SUPFAM" id="SSF47384">
    <property type="entry name" value="Homodimeric domain of signal transducing histidine kinase"/>
    <property type="match status" value="1"/>
</dbReference>
<dbReference type="SUPFAM" id="SSF55874">
    <property type="entry name" value="ATPase domain of HSP90 chaperone/DNA topoisomerase II/histidine kinase"/>
    <property type="match status" value="1"/>
</dbReference>
<protein>
    <recommendedName>
        <fullName evidence="2">histidine kinase</fullName>
        <ecNumber evidence="2">2.7.13.3</ecNumber>
    </recommendedName>
</protein>
<gene>
    <name evidence="9" type="ORF">H7U22_20130</name>
</gene>
<dbReference type="EMBL" id="JACRYL010000025">
    <property type="protein sequence ID" value="MBC6112738.1"/>
    <property type="molecule type" value="Genomic_DNA"/>
</dbReference>
<reference evidence="9 10" key="1">
    <citation type="submission" date="2020-08" db="EMBL/GenBank/DDBJ databases">
        <authorList>
            <person name="Sun Q."/>
            <person name="Inoue M."/>
        </authorList>
    </citation>
    <scope>NUCLEOTIDE SEQUENCE [LARGE SCALE GENOMIC DNA]</scope>
    <source>
        <strain evidence="9 10">CCM 8938</strain>
    </source>
</reference>
<dbReference type="Gene3D" id="3.30.565.10">
    <property type="entry name" value="Histidine kinase-like ATPase, C-terminal domain"/>
    <property type="match status" value="1"/>
</dbReference>
<feature type="transmembrane region" description="Helical" evidence="7">
    <location>
        <begin position="135"/>
        <end position="155"/>
    </location>
</feature>
<keyword evidence="7" id="KW-0472">Membrane</keyword>
<name>A0ABR7KXK4_9SPHI</name>
<keyword evidence="3" id="KW-0597">Phosphoprotein</keyword>
<keyword evidence="6" id="KW-0902">Two-component regulatory system</keyword>
<keyword evidence="7" id="KW-0812">Transmembrane</keyword>
<dbReference type="Pfam" id="PF02518">
    <property type="entry name" value="HATPase_c"/>
    <property type="match status" value="1"/>
</dbReference>
<organism evidence="9 10">
    <name type="scientific">Pedobacter fastidiosus</name>
    <dbReference type="NCBI Taxonomy" id="2765361"/>
    <lineage>
        <taxon>Bacteria</taxon>
        <taxon>Pseudomonadati</taxon>
        <taxon>Bacteroidota</taxon>
        <taxon>Sphingobacteriia</taxon>
        <taxon>Sphingobacteriales</taxon>
        <taxon>Sphingobacteriaceae</taxon>
        <taxon>Pedobacter</taxon>
    </lineage>
</organism>
<dbReference type="CDD" id="cd00075">
    <property type="entry name" value="HATPase"/>
    <property type="match status" value="1"/>
</dbReference>